<evidence type="ECO:0000313" key="2">
    <source>
        <dbReference type="Proteomes" id="UP001056120"/>
    </source>
</evidence>
<reference evidence="1 2" key="2">
    <citation type="journal article" date="2022" name="Mol. Ecol. Resour.">
        <title>The genomes of chicory, endive, great burdock and yacon provide insights into Asteraceae paleo-polyploidization history and plant inulin production.</title>
        <authorList>
            <person name="Fan W."/>
            <person name="Wang S."/>
            <person name="Wang H."/>
            <person name="Wang A."/>
            <person name="Jiang F."/>
            <person name="Liu H."/>
            <person name="Zhao H."/>
            <person name="Xu D."/>
            <person name="Zhang Y."/>
        </authorList>
    </citation>
    <scope>NUCLEOTIDE SEQUENCE [LARGE SCALE GENOMIC DNA]</scope>
    <source>
        <strain evidence="2">cv. Yunnan</strain>
        <tissue evidence="1">Leaves</tissue>
    </source>
</reference>
<dbReference type="Proteomes" id="UP001056120">
    <property type="component" value="Linkage Group LG01"/>
</dbReference>
<name>A0ACB9K3U5_9ASTR</name>
<gene>
    <name evidence="1" type="ORF">L1987_00982</name>
</gene>
<accession>A0ACB9K3U5</accession>
<sequence>MGSSVAYVLPHASTEHDRDDEPGVLPGNTGVLPRLAIKIFGGIGVIEQVAKAVQAVLLGLVAELKNVGETAKRHGLTLDKFDDLKDIDS</sequence>
<keyword evidence="2" id="KW-1185">Reference proteome</keyword>
<dbReference type="EMBL" id="CM042018">
    <property type="protein sequence ID" value="KAI3826922.1"/>
    <property type="molecule type" value="Genomic_DNA"/>
</dbReference>
<proteinExistence type="predicted"/>
<organism evidence="1 2">
    <name type="scientific">Smallanthus sonchifolius</name>
    <dbReference type="NCBI Taxonomy" id="185202"/>
    <lineage>
        <taxon>Eukaryota</taxon>
        <taxon>Viridiplantae</taxon>
        <taxon>Streptophyta</taxon>
        <taxon>Embryophyta</taxon>
        <taxon>Tracheophyta</taxon>
        <taxon>Spermatophyta</taxon>
        <taxon>Magnoliopsida</taxon>
        <taxon>eudicotyledons</taxon>
        <taxon>Gunneridae</taxon>
        <taxon>Pentapetalae</taxon>
        <taxon>asterids</taxon>
        <taxon>campanulids</taxon>
        <taxon>Asterales</taxon>
        <taxon>Asteraceae</taxon>
        <taxon>Asteroideae</taxon>
        <taxon>Heliantheae alliance</taxon>
        <taxon>Millerieae</taxon>
        <taxon>Smallanthus</taxon>
    </lineage>
</organism>
<comment type="caution">
    <text evidence="1">The sequence shown here is derived from an EMBL/GenBank/DDBJ whole genome shotgun (WGS) entry which is preliminary data.</text>
</comment>
<evidence type="ECO:0000313" key="1">
    <source>
        <dbReference type="EMBL" id="KAI3826922.1"/>
    </source>
</evidence>
<reference evidence="2" key="1">
    <citation type="journal article" date="2022" name="Mol. Ecol. Resour.">
        <title>The genomes of chicory, endive, great burdock and yacon provide insights into Asteraceae palaeo-polyploidization history and plant inulin production.</title>
        <authorList>
            <person name="Fan W."/>
            <person name="Wang S."/>
            <person name="Wang H."/>
            <person name="Wang A."/>
            <person name="Jiang F."/>
            <person name="Liu H."/>
            <person name="Zhao H."/>
            <person name="Xu D."/>
            <person name="Zhang Y."/>
        </authorList>
    </citation>
    <scope>NUCLEOTIDE SEQUENCE [LARGE SCALE GENOMIC DNA]</scope>
    <source>
        <strain evidence="2">cv. Yunnan</strain>
    </source>
</reference>
<protein>
    <submittedName>
        <fullName evidence="1">Uncharacterized protein</fullName>
    </submittedName>
</protein>